<evidence type="ECO:0000259" key="2">
    <source>
        <dbReference type="PROSITE" id="PS50943"/>
    </source>
</evidence>
<dbReference type="SUPFAM" id="SSF47413">
    <property type="entry name" value="lambda repressor-like DNA-binding domains"/>
    <property type="match status" value="1"/>
</dbReference>
<sequence length="122" mass="13797">MTIGDRIKELRKEKGISVDKLAEIIGKDRATIYRYESNDIEKMPTSVLVPLATALGTTPAHLMGWDDTPPTTEDTIVKLIKAQYHLNEQDVKFVMDYIKLAPKEREALRTAIEAIKKIKDAD</sequence>
<gene>
    <name evidence="3" type="ORF">JKK62_13650</name>
</gene>
<protein>
    <submittedName>
        <fullName evidence="3">Helix-turn-helix transcriptional regulator</fullName>
    </submittedName>
</protein>
<keyword evidence="4" id="KW-1185">Reference proteome</keyword>
<dbReference type="InterPro" id="IPR001387">
    <property type="entry name" value="Cro/C1-type_HTH"/>
</dbReference>
<evidence type="ECO:0000256" key="1">
    <source>
        <dbReference type="ARBA" id="ARBA00023125"/>
    </source>
</evidence>
<dbReference type="InterPro" id="IPR010982">
    <property type="entry name" value="Lambda_DNA-bd_dom_sf"/>
</dbReference>
<dbReference type="PROSITE" id="PS50943">
    <property type="entry name" value="HTH_CROC1"/>
    <property type="match status" value="1"/>
</dbReference>
<dbReference type="GO" id="GO:0003677">
    <property type="term" value="F:DNA binding"/>
    <property type="evidence" value="ECO:0007669"/>
    <property type="project" value="UniProtKB-KW"/>
</dbReference>
<dbReference type="GO" id="GO:0005829">
    <property type="term" value="C:cytosol"/>
    <property type="evidence" value="ECO:0007669"/>
    <property type="project" value="TreeGrafter"/>
</dbReference>
<dbReference type="PANTHER" id="PTHR46797:SF24">
    <property type="entry name" value="DNA-BINDING PHAGE PROTEIN"/>
    <property type="match status" value="1"/>
</dbReference>
<dbReference type="AlphaFoldDB" id="A0A935C4N3"/>
<dbReference type="EMBL" id="JAEQMG010000145">
    <property type="protein sequence ID" value="MBK6089672.1"/>
    <property type="molecule type" value="Genomic_DNA"/>
</dbReference>
<accession>A0A935C4N3</accession>
<dbReference type="InterPro" id="IPR050807">
    <property type="entry name" value="TransReg_Diox_bact_type"/>
</dbReference>
<name>A0A935C4N3_9FIRM</name>
<dbReference type="Proteomes" id="UP000633365">
    <property type="component" value="Unassembled WGS sequence"/>
</dbReference>
<dbReference type="GO" id="GO:0003700">
    <property type="term" value="F:DNA-binding transcription factor activity"/>
    <property type="evidence" value="ECO:0007669"/>
    <property type="project" value="TreeGrafter"/>
</dbReference>
<dbReference type="Gene3D" id="1.10.260.40">
    <property type="entry name" value="lambda repressor-like DNA-binding domains"/>
    <property type="match status" value="1"/>
</dbReference>
<organism evidence="3 4">
    <name type="scientific">Ruminococcus difficilis</name>
    <dbReference type="NCBI Taxonomy" id="2763069"/>
    <lineage>
        <taxon>Bacteria</taxon>
        <taxon>Bacillati</taxon>
        <taxon>Bacillota</taxon>
        <taxon>Clostridia</taxon>
        <taxon>Eubacteriales</taxon>
        <taxon>Oscillospiraceae</taxon>
        <taxon>Ruminococcus</taxon>
    </lineage>
</organism>
<proteinExistence type="predicted"/>
<dbReference type="CDD" id="cd00093">
    <property type="entry name" value="HTH_XRE"/>
    <property type="match status" value="1"/>
</dbReference>
<comment type="caution">
    <text evidence="3">The sequence shown here is derived from an EMBL/GenBank/DDBJ whole genome shotgun (WGS) entry which is preliminary data.</text>
</comment>
<evidence type="ECO:0000313" key="4">
    <source>
        <dbReference type="Proteomes" id="UP000633365"/>
    </source>
</evidence>
<dbReference type="RefSeq" id="WP_201428378.1">
    <property type="nucleotide sequence ID" value="NZ_JAEQMG010000145.1"/>
</dbReference>
<keyword evidence="1" id="KW-0238">DNA-binding</keyword>
<dbReference type="PANTHER" id="PTHR46797">
    <property type="entry name" value="HTH-TYPE TRANSCRIPTIONAL REGULATOR"/>
    <property type="match status" value="1"/>
</dbReference>
<evidence type="ECO:0000313" key="3">
    <source>
        <dbReference type="EMBL" id="MBK6089672.1"/>
    </source>
</evidence>
<dbReference type="Pfam" id="PF13443">
    <property type="entry name" value="HTH_26"/>
    <property type="match status" value="1"/>
</dbReference>
<reference evidence="3" key="1">
    <citation type="submission" date="2021-01" db="EMBL/GenBank/DDBJ databases">
        <title>Genome public.</title>
        <authorList>
            <person name="Liu C."/>
            <person name="Sun Q."/>
        </authorList>
    </citation>
    <scope>NUCLEOTIDE SEQUENCE</scope>
    <source>
        <strain evidence="3">M6</strain>
    </source>
</reference>
<dbReference type="SMART" id="SM00530">
    <property type="entry name" value="HTH_XRE"/>
    <property type="match status" value="1"/>
</dbReference>
<feature type="domain" description="HTH cro/C1-type" evidence="2">
    <location>
        <begin position="7"/>
        <end position="62"/>
    </location>
</feature>